<dbReference type="GO" id="GO:0009922">
    <property type="term" value="F:fatty acid elongase activity"/>
    <property type="evidence" value="ECO:0007669"/>
    <property type="project" value="UniProtKB-EC"/>
</dbReference>
<feature type="transmembrane region" description="Helical" evidence="10">
    <location>
        <begin position="256"/>
        <end position="276"/>
    </location>
</feature>
<dbReference type="InterPro" id="IPR002076">
    <property type="entry name" value="ELO_fam"/>
</dbReference>
<dbReference type="GO" id="GO:0005789">
    <property type="term" value="C:endoplasmic reticulum membrane"/>
    <property type="evidence" value="ECO:0007669"/>
    <property type="project" value="TreeGrafter"/>
</dbReference>
<comment type="catalytic activity">
    <reaction evidence="10">
        <text>a very-long-chain acyl-CoA + malonyl-CoA + H(+) = a very-long-chain 3-oxoacyl-CoA + CO2 + CoA</text>
        <dbReference type="Rhea" id="RHEA:32727"/>
        <dbReference type="ChEBI" id="CHEBI:15378"/>
        <dbReference type="ChEBI" id="CHEBI:16526"/>
        <dbReference type="ChEBI" id="CHEBI:57287"/>
        <dbReference type="ChEBI" id="CHEBI:57384"/>
        <dbReference type="ChEBI" id="CHEBI:90725"/>
        <dbReference type="ChEBI" id="CHEBI:90736"/>
        <dbReference type="EC" id="2.3.1.199"/>
    </reaction>
</comment>
<feature type="compositionally biased region" description="Polar residues" evidence="11">
    <location>
        <begin position="290"/>
        <end position="303"/>
    </location>
</feature>
<keyword evidence="6 10" id="KW-1133">Transmembrane helix</keyword>
<dbReference type="EC" id="2.3.1.199" evidence="10"/>
<dbReference type="EMBL" id="GBRD01017654">
    <property type="protein sequence ID" value="JAG48173.1"/>
    <property type="molecule type" value="Transcribed_RNA"/>
</dbReference>
<dbReference type="AlphaFoldDB" id="A0A0K8S4K6"/>
<dbReference type="Pfam" id="PF01151">
    <property type="entry name" value="ELO"/>
    <property type="match status" value="1"/>
</dbReference>
<keyword evidence="4 10" id="KW-0812">Transmembrane</keyword>
<comment type="subcellular location">
    <subcellularLocation>
        <location evidence="1">Membrane</location>
        <topology evidence="1">Multi-pass membrane protein</topology>
    </subcellularLocation>
</comment>
<evidence type="ECO:0000256" key="2">
    <source>
        <dbReference type="ARBA" id="ARBA00022516"/>
    </source>
</evidence>
<dbReference type="GO" id="GO:0042761">
    <property type="term" value="P:very long-chain fatty acid biosynthetic process"/>
    <property type="evidence" value="ECO:0007669"/>
    <property type="project" value="TreeGrafter"/>
</dbReference>
<evidence type="ECO:0000256" key="1">
    <source>
        <dbReference type="ARBA" id="ARBA00004141"/>
    </source>
</evidence>
<organism evidence="12">
    <name type="scientific">Lygus hesperus</name>
    <name type="common">Western plant bug</name>
    <dbReference type="NCBI Taxonomy" id="30085"/>
    <lineage>
        <taxon>Eukaryota</taxon>
        <taxon>Metazoa</taxon>
        <taxon>Ecdysozoa</taxon>
        <taxon>Arthropoda</taxon>
        <taxon>Hexapoda</taxon>
        <taxon>Insecta</taxon>
        <taxon>Pterygota</taxon>
        <taxon>Neoptera</taxon>
        <taxon>Paraneoptera</taxon>
        <taxon>Hemiptera</taxon>
        <taxon>Heteroptera</taxon>
        <taxon>Panheteroptera</taxon>
        <taxon>Cimicomorpha</taxon>
        <taxon>Miridae</taxon>
        <taxon>Mirini</taxon>
        <taxon>Lygus</taxon>
    </lineage>
</organism>
<keyword evidence="9 10" id="KW-0275">Fatty acid biosynthesis</keyword>
<dbReference type="PANTHER" id="PTHR11157">
    <property type="entry name" value="FATTY ACID ACYL TRANSFERASE-RELATED"/>
    <property type="match status" value="1"/>
</dbReference>
<accession>A0A0K8S4K6</accession>
<evidence type="ECO:0000256" key="4">
    <source>
        <dbReference type="ARBA" id="ARBA00022692"/>
    </source>
</evidence>
<evidence type="ECO:0000256" key="9">
    <source>
        <dbReference type="ARBA" id="ARBA00023160"/>
    </source>
</evidence>
<evidence type="ECO:0000313" key="12">
    <source>
        <dbReference type="EMBL" id="JAG48173.1"/>
    </source>
</evidence>
<evidence type="ECO:0000256" key="6">
    <source>
        <dbReference type="ARBA" id="ARBA00022989"/>
    </source>
</evidence>
<reference evidence="12" key="1">
    <citation type="submission" date="2014-09" db="EMBL/GenBank/DDBJ databases">
        <authorList>
            <person name="Magalhaes I.L.F."/>
            <person name="Oliveira U."/>
            <person name="Santos F.R."/>
            <person name="Vidigal T.H.D.A."/>
            <person name="Brescovit A.D."/>
            <person name="Santos A.J."/>
        </authorList>
    </citation>
    <scope>NUCLEOTIDE SEQUENCE</scope>
</reference>
<evidence type="ECO:0000256" key="5">
    <source>
        <dbReference type="ARBA" id="ARBA00022832"/>
    </source>
</evidence>
<dbReference type="GO" id="GO:0034625">
    <property type="term" value="P:fatty acid elongation, monounsaturated fatty acid"/>
    <property type="evidence" value="ECO:0007669"/>
    <property type="project" value="TreeGrafter"/>
</dbReference>
<keyword evidence="8 10" id="KW-0472">Membrane</keyword>
<dbReference type="GO" id="GO:0034626">
    <property type="term" value="P:fatty acid elongation, polyunsaturated fatty acid"/>
    <property type="evidence" value="ECO:0007669"/>
    <property type="project" value="TreeGrafter"/>
</dbReference>
<evidence type="ECO:0000256" key="3">
    <source>
        <dbReference type="ARBA" id="ARBA00022679"/>
    </source>
</evidence>
<sequence length="323" mass="38247">MDLPVFMKEAITTILFEDGTTELRTLSQMVLRAWQYAFHDLGDKRIAHWPMMADPLPTVLIIIMYLLFVTKIGPKIMENREPLELKNVLIVYNFIQVCVSIWIVSQSVELYWNKYSFFSCENVEVDASEETMRICRGFYVYYLAKVSELLDTVFFVLRKKYNQITFLHLYHHTGMPIMSWGCAKYFPGGHAAFLGLINSSVHIFMYFYYMLAAMGPQIQKYLWWKRWITILQLIQFALGFLHFSQVLNSDCNYPKWAVIIVFPNAFFFYYLFWDFYRKAYKPKRIDFDSPSDQKTIDETSPNGQFGEGNQLRKRNKETGIQEN</sequence>
<protein>
    <recommendedName>
        <fullName evidence="10">Elongation of very long chain fatty acids protein</fullName>
        <ecNumber evidence="10">2.3.1.199</ecNumber>
    </recommendedName>
    <alternativeName>
        <fullName evidence="10">Very-long-chain 3-oxoacyl-CoA synthase</fullName>
    </alternativeName>
</protein>
<dbReference type="GO" id="GO:0019367">
    <property type="term" value="P:fatty acid elongation, saturated fatty acid"/>
    <property type="evidence" value="ECO:0007669"/>
    <property type="project" value="TreeGrafter"/>
</dbReference>
<keyword evidence="3 10" id="KW-0808">Transferase</keyword>
<proteinExistence type="inferred from homology"/>
<evidence type="ECO:0000256" key="7">
    <source>
        <dbReference type="ARBA" id="ARBA00023098"/>
    </source>
</evidence>
<keyword evidence="2 10" id="KW-0444">Lipid biosynthesis</keyword>
<comment type="similarity">
    <text evidence="10">Belongs to the ELO family.</text>
</comment>
<keyword evidence="7 10" id="KW-0443">Lipid metabolism</keyword>
<feature type="transmembrane region" description="Helical" evidence="10">
    <location>
        <begin position="46"/>
        <end position="68"/>
    </location>
</feature>
<name>A0A0K8S4K6_LYGHE</name>
<feature type="transmembrane region" description="Helical" evidence="10">
    <location>
        <begin position="223"/>
        <end position="244"/>
    </location>
</feature>
<keyword evidence="5 10" id="KW-0276">Fatty acid metabolism</keyword>
<dbReference type="PANTHER" id="PTHR11157:SF153">
    <property type="entry name" value="ELONGATION OF VERY LONG CHAIN FATTY ACIDS PROTEIN"/>
    <property type="match status" value="1"/>
</dbReference>
<feature type="transmembrane region" description="Helical" evidence="10">
    <location>
        <begin position="89"/>
        <end position="108"/>
    </location>
</feature>
<evidence type="ECO:0000256" key="10">
    <source>
        <dbReference type="RuleBase" id="RU361115"/>
    </source>
</evidence>
<dbReference type="GO" id="GO:0030148">
    <property type="term" value="P:sphingolipid biosynthetic process"/>
    <property type="evidence" value="ECO:0007669"/>
    <property type="project" value="TreeGrafter"/>
</dbReference>
<evidence type="ECO:0000256" key="11">
    <source>
        <dbReference type="SAM" id="MobiDB-lite"/>
    </source>
</evidence>
<evidence type="ECO:0000256" key="8">
    <source>
        <dbReference type="ARBA" id="ARBA00023136"/>
    </source>
</evidence>
<feature type="region of interest" description="Disordered" evidence="11">
    <location>
        <begin position="287"/>
        <end position="323"/>
    </location>
</feature>
<feature type="transmembrane region" description="Helical" evidence="10">
    <location>
        <begin position="192"/>
        <end position="211"/>
    </location>
</feature>